<protein>
    <recommendedName>
        <fullName evidence="2">Phage capsid-like C-terminal domain-containing protein</fullName>
    </recommendedName>
</protein>
<dbReference type="STRING" id="84029.CROST_28720"/>
<evidence type="ECO:0000313" key="3">
    <source>
        <dbReference type="EMBL" id="URZ12576.1"/>
    </source>
</evidence>
<evidence type="ECO:0000313" key="4">
    <source>
        <dbReference type="Proteomes" id="UP000190951"/>
    </source>
</evidence>
<sequence length="399" mass="43382">MKSKDIIQQELKKNLVEAFQSENQDAIAKAFTDFADTVQQNVMEEYNTYKQTQDSTILAKRGIHQLTSKESKFYQTVMGAMKSSNPRQAITDLDIAFPETIIDNIIDDIKAAHPLLDAISFTNTTILTKILVNKQGTQLAVWGQLNDAVTKELKGAIGKLDLTMCKLSAFMPIAKDMLEVGEEWIDAYIRATLSEAIALATETAIIDGDGNNQPIGMNRSVADNVTVTGGAYPKKTKVTLTSFNPVSYGAILGTLSQAPNGKTRPVSNVLLIVNPNDYFTKVFPATTVRASDGTYSHDVFPFPTTVIQSPAVEAGEAIMGLAEKYFMGIGAGTNGGKIEFSDEFKFLDDERVYLTKMYGNGRALDDNAFVLLDISGIKAANLEVTVKEVEGTVNTKASA</sequence>
<comment type="subcellular location">
    <subcellularLocation>
        <location evidence="1">Virion</location>
    </subcellularLocation>
</comment>
<organism evidence="3 4">
    <name type="scientific">Clostridium felsineum</name>
    <dbReference type="NCBI Taxonomy" id="36839"/>
    <lineage>
        <taxon>Bacteria</taxon>
        <taxon>Bacillati</taxon>
        <taxon>Bacillota</taxon>
        <taxon>Clostridia</taxon>
        <taxon>Eubacteriales</taxon>
        <taxon>Clostridiaceae</taxon>
        <taxon>Clostridium</taxon>
    </lineage>
</organism>
<dbReference type="Proteomes" id="UP000190951">
    <property type="component" value="Chromosome"/>
</dbReference>
<accession>A0A1S8LYK2</accession>
<evidence type="ECO:0000259" key="2">
    <source>
        <dbReference type="Pfam" id="PF05065"/>
    </source>
</evidence>
<reference evidence="3 4" key="1">
    <citation type="submission" date="2022-04" db="EMBL/GenBank/DDBJ databases">
        <title>Genome sequence of C. roseum typestrain.</title>
        <authorList>
            <person name="Poehlein A."/>
            <person name="Schoch T."/>
            <person name="Duerre P."/>
            <person name="Daniel R."/>
        </authorList>
    </citation>
    <scope>NUCLEOTIDE SEQUENCE [LARGE SCALE GENOMIC DNA]</scope>
    <source>
        <strain evidence="3 4">DSM 7320</strain>
    </source>
</reference>
<dbReference type="EMBL" id="CP096983">
    <property type="protein sequence ID" value="URZ12576.1"/>
    <property type="molecule type" value="Genomic_DNA"/>
</dbReference>
<gene>
    <name evidence="3" type="ORF">CROST_032990</name>
</gene>
<dbReference type="NCBIfam" id="TIGR01554">
    <property type="entry name" value="major_cap_HK97"/>
    <property type="match status" value="1"/>
</dbReference>
<dbReference type="RefSeq" id="WP_077834828.1">
    <property type="nucleotide sequence ID" value="NZ_CP096983.1"/>
</dbReference>
<dbReference type="InterPro" id="IPR054612">
    <property type="entry name" value="Phage_capsid-like_C"/>
</dbReference>
<proteinExistence type="predicted"/>
<dbReference type="InterPro" id="IPR024455">
    <property type="entry name" value="Phage_capsid"/>
</dbReference>
<name>A0A1S8LYK2_9CLOT</name>
<dbReference type="SUPFAM" id="SSF56563">
    <property type="entry name" value="Major capsid protein gp5"/>
    <property type="match status" value="1"/>
</dbReference>
<dbReference type="Pfam" id="PF05065">
    <property type="entry name" value="Phage_capsid"/>
    <property type="match status" value="1"/>
</dbReference>
<evidence type="ECO:0000256" key="1">
    <source>
        <dbReference type="ARBA" id="ARBA00004328"/>
    </source>
</evidence>
<dbReference type="KEGG" id="crw:CROST_032990"/>
<keyword evidence="4" id="KW-1185">Reference proteome</keyword>
<dbReference type="AlphaFoldDB" id="A0A1S8LYK2"/>
<feature type="domain" description="Phage capsid-like C-terminal" evidence="2">
    <location>
        <begin position="98"/>
        <end position="231"/>
    </location>
</feature>